<evidence type="ECO:0000256" key="1">
    <source>
        <dbReference type="SAM" id="MobiDB-lite"/>
    </source>
</evidence>
<keyword evidence="2" id="KW-0732">Signal</keyword>
<keyword evidence="5" id="KW-1185">Reference proteome</keyword>
<dbReference type="InterPro" id="IPR002477">
    <property type="entry name" value="Peptidoglycan-bd-like"/>
</dbReference>
<gene>
    <name evidence="4" type="ORF">SAMN05421512_10634</name>
</gene>
<sequence>MFRKTSLLVAAASLALIPVATPESAHAGGEGVAAGIIGFAAGAIIGSQMNRPRERRVYRTAPQRPRRSAAEREYWMNVQASLNRLGFDAGPVDGAPGRKTRSAVTEFQMSINAVPNGKLTSEQASVLFARVNSGNSMATAPAQPAPYMQPGTMPAYQQQPQQQPAYGMPVGGYQAQQGFPAMQQPFPQGGQQQAAFPAPQQGGFPQQGQQAAFPAPQQGFPQQGQQAAFPAPAQQPATAAAGSAAFPLVNGAVSGAGSQPTGGFPPLTGSNSTDSQGPVPASTAPALLQQPEPAATPGGQAAPAQQAQPIIQTDASGNQFVEINGQRFYMNAAPASPAAPAAAPPAAVVVTAETDAQLQPQQ</sequence>
<dbReference type="InterPro" id="IPR036366">
    <property type="entry name" value="PGBDSf"/>
</dbReference>
<dbReference type="AlphaFoldDB" id="A0A285SN71"/>
<feature type="signal peptide" evidence="2">
    <location>
        <begin position="1"/>
        <end position="27"/>
    </location>
</feature>
<name>A0A285SN71_9HYPH</name>
<dbReference type="InterPro" id="IPR036365">
    <property type="entry name" value="PGBD-like_sf"/>
</dbReference>
<dbReference type="Gene3D" id="1.10.101.10">
    <property type="entry name" value="PGBD-like superfamily/PGBD"/>
    <property type="match status" value="1"/>
</dbReference>
<dbReference type="Proteomes" id="UP000219331">
    <property type="component" value="Unassembled WGS sequence"/>
</dbReference>
<feature type="region of interest" description="Disordered" evidence="1">
    <location>
        <begin position="180"/>
        <end position="238"/>
    </location>
</feature>
<dbReference type="RefSeq" id="WP_097175033.1">
    <property type="nucleotide sequence ID" value="NZ_OBML01000006.1"/>
</dbReference>
<feature type="region of interest" description="Disordered" evidence="1">
    <location>
        <begin position="140"/>
        <end position="159"/>
    </location>
</feature>
<evidence type="ECO:0000313" key="5">
    <source>
        <dbReference type="Proteomes" id="UP000219331"/>
    </source>
</evidence>
<feature type="domain" description="Peptidoglycan binding-like" evidence="3">
    <location>
        <begin position="75"/>
        <end position="125"/>
    </location>
</feature>
<dbReference type="STRING" id="538381.GCA_001696535_02563"/>
<accession>A0A285SN71</accession>
<dbReference type="Pfam" id="PF01471">
    <property type="entry name" value="PG_binding_1"/>
    <property type="match status" value="1"/>
</dbReference>
<dbReference type="SUPFAM" id="SSF47090">
    <property type="entry name" value="PGBD-like"/>
    <property type="match status" value="1"/>
</dbReference>
<feature type="chain" id="PRO_5011995718" evidence="2">
    <location>
        <begin position="28"/>
        <end position="362"/>
    </location>
</feature>
<feature type="region of interest" description="Disordered" evidence="1">
    <location>
        <begin position="257"/>
        <end position="284"/>
    </location>
</feature>
<organism evidence="4 5">
    <name type="scientific">Stappia indica</name>
    <dbReference type="NCBI Taxonomy" id="538381"/>
    <lineage>
        <taxon>Bacteria</taxon>
        <taxon>Pseudomonadati</taxon>
        <taxon>Pseudomonadota</taxon>
        <taxon>Alphaproteobacteria</taxon>
        <taxon>Hyphomicrobiales</taxon>
        <taxon>Stappiaceae</taxon>
        <taxon>Stappia</taxon>
    </lineage>
</organism>
<dbReference type="OrthoDB" id="7444491at2"/>
<evidence type="ECO:0000256" key="2">
    <source>
        <dbReference type="SAM" id="SignalP"/>
    </source>
</evidence>
<proteinExistence type="predicted"/>
<dbReference type="EMBL" id="OBML01000006">
    <property type="protein sequence ID" value="SOC09415.1"/>
    <property type="molecule type" value="Genomic_DNA"/>
</dbReference>
<evidence type="ECO:0000259" key="3">
    <source>
        <dbReference type="Pfam" id="PF01471"/>
    </source>
</evidence>
<protein>
    <submittedName>
        <fullName evidence="4">Peptidoglycan binding domain-containing protein</fullName>
    </submittedName>
</protein>
<reference evidence="4 5" key="1">
    <citation type="submission" date="2017-08" db="EMBL/GenBank/DDBJ databases">
        <authorList>
            <person name="de Groot N.N."/>
        </authorList>
    </citation>
    <scope>NUCLEOTIDE SEQUENCE [LARGE SCALE GENOMIC DNA]</scope>
    <source>
        <strain evidence="4 5">USBA 352</strain>
    </source>
</reference>
<evidence type="ECO:0000313" key="4">
    <source>
        <dbReference type="EMBL" id="SOC09415.1"/>
    </source>
</evidence>